<accession>A0A554VEB5</accession>
<dbReference type="RefSeq" id="WP_143918037.1">
    <property type="nucleotide sequence ID" value="NZ_CANMXV010000067.1"/>
</dbReference>
<name>A0A554VEB5_9FLAO</name>
<evidence type="ECO:0000313" key="1">
    <source>
        <dbReference type="EMBL" id="TSE05387.1"/>
    </source>
</evidence>
<dbReference type="Proteomes" id="UP000318833">
    <property type="component" value="Unassembled WGS sequence"/>
</dbReference>
<dbReference type="EMBL" id="VLNR01000061">
    <property type="protein sequence ID" value="TSE05387.1"/>
    <property type="molecule type" value="Genomic_DNA"/>
</dbReference>
<dbReference type="AlphaFoldDB" id="A0A554VEB5"/>
<organism evidence="1 2">
    <name type="scientific">Aquimarina algiphila</name>
    <dbReference type="NCBI Taxonomy" id="2047982"/>
    <lineage>
        <taxon>Bacteria</taxon>
        <taxon>Pseudomonadati</taxon>
        <taxon>Bacteroidota</taxon>
        <taxon>Flavobacteriia</taxon>
        <taxon>Flavobacteriales</taxon>
        <taxon>Flavobacteriaceae</taxon>
        <taxon>Aquimarina</taxon>
    </lineage>
</organism>
<dbReference type="OrthoDB" id="1162919at2"/>
<comment type="caution">
    <text evidence="1">The sequence shown here is derived from an EMBL/GenBank/DDBJ whole genome shotgun (WGS) entry which is preliminary data.</text>
</comment>
<reference evidence="1 2" key="1">
    <citation type="submission" date="2019-07" db="EMBL/GenBank/DDBJ databases">
        <title>The draft genome sequence of Aquimarina algiphila M91.</title>
        <authorList>
            <person name="Meng X."/>
        </authorList>
    </citation>
    <scope>NUCLEOTIDE SEQUENCE [LARGE SCALE GENOMIC DNA]</scope>
    <source>
        <strain evidence="1 2">M91</strain>
    </source>
</reference>
<proteinExistence type="predicted"/>
<evidence type="ECO:0000313" key="2">
    <source>
        <dbReference type="Proteomes" id="UP000318833"/>
    </source>
</evidence>
<sequence>MITYQEKIVQHITRQFDGMSKIEVYDILQKIETLLFEHESPLEFKAIEKTLEKQSIKNILPLGSSAYCYLVDHSPYLDLYKIKSLIPDFLGGEKLYFTIPGQYEFIHYDNRNIEETFSNMHLGSIVSHFLKHNHAKKRNPKTKRLLLLELFDKIDPG</sequence>
<protein>
    <submittedName>
        <fullName evidence="1">Uncharacterized protein</fullName>
    </submittedName>
</protein>
<keyword evidence="2" id="KW-1185">Reference proteome</keyword>
<gene>
    <name evidence="1" type="ORF">FOF46_22755</name>
</gene>